<dbReference type="PANTHER" id="PTHR10272">
    <property type="entry name" value="PLATELET-ACTIVATING FACTOR ACETYLHYDROLASE"/>
    <property type="match status" value="1"/>
</dbReference>
<evidence type="ECO:0000256" key="4">
    <source>
        <dbReference type="PIRNR" id="PIRNR018169"/>
    </source>
</evidence>
<sequence>MTLLSMLRPRWTIKYALAAIALSAFALYSVLDMPLLSNRLPPYTGEYNVGTVDIEVPVERQRLSEAVFKHGRKPAFELETAVFKHGRKPAFELETVLFSLYYPAVKDARSRKPKHLWFPKPVVLQAEGYAKLAKVSNFFTNRIFALGLWTLAGSLTIPAAVDVPILGTVKNYRDYETEHPNDDYGLPEYPVIVFSHGFASSRTDYTQYCGELASRGYVVAAIEHRDGSGPGSLVMRDGTMTKRSVISASELDPPLDIPALKVTQLAFREAEIVETVRVLRQINAGLGNNIFKTNTRKEGKDLPEWRGRLNIERIVIAGHSYGATGAMQALKSGHIYQRPFVGGIILDPGKSSGPLNEDIRVPLLIINSESWSRTPSDFYGRPHFDVVRDIVREVLDESHIYAWFVTVKGTSHPSVTDAPLIEPWLLSWTTGSTIDVKEGIRQYVKATEEFMLYLKDGHRRGILSEEVTHPEYEHDVRDEVSKASIPREVEEYWRIHVAPSTGCAYPGMCGVDHDHAARPPW</sequence>
<dbReference type="EC" id="3.1.1.47" evidence="4"/>
<dbReference type="SUPFAM" id="SSF53474">
    <property type="entry name" value="alpha/beta-Hydrolases"/>
    <property type="match status" value="1"/>
</dbReference>
<keyword evidence="1 4" id="KW-0378">Hydrolase</keyword>
<proteinExistence type="inferred from homology"/>
<dbReference type="InterPro" id="IPR029058">
    <property type="entry name" value="AB_hydrolase_fold"/>
</dbReference>
<dbReference type="PIRSF" id="PIRSF018169">
    <property type="entry name" value="PAF_acetylhydrolase"/>
    <property type="match status" value="1"/>
</dbReference>
<evidence type="ECO:0000256" key="3">
    <source>
        <dbReference type="ARBA" id="ARBA00023098"/>
    </source>
</evidence>
<evidence type="ECO:0000256" key="2">
    <source>
        <dbReference type="ARBA" id="ARBA00022963"/>
    </source>
</evidence>
<gene>
    <name evidence="5" type="ORF">LTR32_003419</name>
</gene>
<comment type="catalytic activity">
    <reaction evidence="4">
        <text>a 1-O-alkyl-2-acetyl-sn-glycero-3-phosphocholine + H2O = a 1-O-alkyl-sn-glycero-3-phosphocholine + acetate + H(+)</text>
        <dbReference type="Rhea" id="RHEA:17777"/>
        <dbReference type="ChEBI" id="CHEBI:15377"/>
        <dbReference type="ChEBI" id="CHEBI:15378"/>
        <dbReference type="ChEBI" id="CHEBI:30089"/>
        <dbReference type="ChEBI" id="CHEBI:30909"/>
        <dbReference type="ChEBI" id="CHEBI:36707"/>
        <dbReference type="EC" id="3.1.1.47"/>
    </reaction>
</comment>
<protein>
    <recommendedName>
        <fullName evidence="4">Putative phospholipase</fullName>
        <ecNumber evidence="4">3.1.1.47</ecNumber>
    </recommendedName>
</protein>
<organism evidence="5 6">
    <name type="scientific">Rachicladosporium monterosium</name>
    <dbReference type="NCBI Taxonomy" id="1507873"/>
    <lineage>
        <taxon>Eukaryota</taxon>
        <taxon>Fungi</taxon>
        <taxon>Dikarya</taxon>
        <taxon>Ascomycota</taxon>
        <taxon>Pezizomycotina</taxon>
        <taxon>Dothideomycetes</taxon>
        <taxon>Dothideomycetidae</taxon>
        <taxon>Cladosporiales</taxon>
        <taxon>Cladosporiaceae</taxon>
        <taxon>Rachicladosporium</taxon>
    </lineage>
</organism>
<name>A0ABR0L7I4_9PEZI</name>
<comment type="caution">
    <text evidence="5">The sequence shown here is derived from an EMBL/GenBank/DDBJ whole genome shotgun (WGS) entry which is preliminary data.</text>
</comment>
<dbReference type="Pfam" id="PF03403">
    <property type="entry name" value="PAF-AH_p_II"/>
    <property type="match status" value="1"/>
</dbReference>
<reference evidence="5 6" key="1">
    <citation type="submission" date="2023-08" db="EMBL/GenBank/DDBJ databases">
        <title>Black Yeasts Isolated from many extreme environments.</title>
        <authorList>
            <person name="Coleine C."/>
            <person name="Stajich J.E."/>
            <person name="Selbmann L."/>
        </authorList>
    </citation>
    <scope>NUCLEOTIDE SEQUENCE [LARGE SCALE GENOMIC DNA]</scope>
    <source>
        <strain evidence="5 6">CCFEE 5386</strain>
    </source>
</reference>
<keyword evidence="3 4" id="KW-0443">Lipid metabolism</keyword>
<keyword evidence="2 4" id="KW-0442">Lipid degradation</keyword>
<dbReference type="EMBL" id="JAVRRR010000203">
    <property type="protein sequence ID" value="KAK5144710.1"/>
    <property type="molecule type" value="Genomic_DNA"/>
</dbReference>
<evidence type="ECO:0000256" key="1">
    <source>
        <dbReference type="ARBA" id="ARBA00022801"/>
    </source>
</evidence>
<comment type="similarity">
    <text evidence="4">Belongs to the serine esterase family.</text>
</comment>
<dbReference type="InterPro" id="IPR016715">
    <property type="entry name" value="PAF_acetylhydro_eukaryote"/>
</dbReference>
<dbReference type="Proteomes" id="UP001308179">
    <property type="component" value="Unassembled WGS sequence"/>
</dbReference>
<accession>A0ABR0L7I4</accession>
<evidence type="ECO:0000313" key="6">
    <source>
        <dbReference type="Proteomes" id="UP001308179"/>
    </source>
</evidence>
<dbReference type="Gene3D" id="3.40.50.1820">
    <property type="entry name" value="alpha/beta hydrolase"/>
    <property type="match status" value="1"/>
</dbReference>
<evidence type="ECO:0000313" key="5">
    <source>
        <dbReference type="EMBL" id="KAK5144710.1"/>
    </source>
</evidence>
<dbReference type="PANTHER" id="PTHR10272:SF11">
    <property type="entry name" value="PHOSPHOLIPASE-RELATED"/>
    <property type="match status" value="1"/>
</dbReference>
<keyword evidence="6" id="KW-1185">Reference proteome</keyword>